<keyword evidence="4" id="KW-0488">Methylation</keyword>
<dbReference type="GO" id="GO:0015628">
    <property type="term" value="P:protein secretion by the type II secretion system"/>
    <property type="evidence" value="ECO:0007669"/>
    <property type="project" value="InterPro"/>
</dbReference>
<sequence>MKHSQGLTLINLLISLSIISILTFLVIPGFGNILSRNQSTLTINTINSAVNFARSSAILGTKHITLCPKAPLETCGKDWSAGLTVFHDENQNGTLDEEESVLRTIELMASGTVKWSSFGANTYLTFTPIGFTKSQNGTFIYCPTNKDATLAKVLIINRQGRARPGMDVNKNRIPERANGDDVEC</sequence>
<evidence type="ECO:0000256" key="2">
    <source>
        <dbReference type="ARBA" id="ARBA00021549"/>
    </source>
</evidence>
<evidence type="ECO:0000256" key="1">
    <source>
        <dbReference type="ARBA" id="ARBA00004377"/>
    </source>
</evidence>
<keyword evidence="3" id="KW-1003">Cell membrane</keyword>
<dbReference type="AlphaFoldDB" id="A0A839UXP2"/>
<keyword evidence="6 12" id="KW-0812">Transmembrane</keyword>
<evidence type="ECO:0000256" key="7">
    <source>
        <dbReference type="ARBA" id="ARBA00022989"/>
    </source>
</evidence>
<evidence type="ECO:0000313" key="15">
    <source>
        <dbReference type="Proteomes" id="UP000559987"/>
    </source>
</evidence>
<dbReference type="SUPFAM" id="SSF54523">
    <property type="entry name" value="Pili subunits"/>
    <property type="match status" value="1"/>
</dbReference>
<keyword evidence="15" id="KW-1185">Reference proteome</keyword>
<dbReference type="RefSeq" id="WP_183911624.1">
    <property type="nucleotide sequence ID" value="NZ_JACHXZ010000005.1"/>
</dbReference>
<name>A0A839UXP2_9GAMM</name>
<evidence type="ECO:0000256" key="5">
    <source>
        <dbReference type="ARBA" id="ARBA00022519"/>
    </source>
</evidence>
<feature type="region of interest" description="Disordered" evidence="11">
    <location>
        <begin position="164"/>
        <end position="184"/>
    </location>
</feature>
<evidence type="ECO:0000256" key="11">
    <source>
        <dbReference type="SAM" id="MobiDB-lite"/>
    </source>
</evidence>
<gene>
    <name evidence="14" type="ORF">FHS30_003344</name>
</gene>
<reference evidence="14 15" key="1">
    <citation type="submission" date="2020-08" db="EMBL/GenBank/DDBJ databases">
        <title>Genomic Encyclopedia of Type Strains, Phase III (KMG-III): the genomes of soil and plant-associated and newly described type strains.</title>
        <authorList>
            <person name="Whitman W."/>
        </authorList>
    </citation>
    <scope>NUCLEOTIDE SEQUENCE [LARGE SCALE GENOMIC DNA]</scope>
    <source>
        <strain evidence="14 15">CECT 8571</strain>
    </source>
</reference>
<evidence type="ECO:0000256" key="4">
    <source>
        <dbReference type="ARBA" id="ARBA00022481"/>
    </source>
</evidence>
<comment type="similarity">
    <text evidence="9">Belongs to the GSP H family.</text>
</comment>
<evidence type="ECO:0000259" key="13">
    <source>
        <dbReference type="Pfam" id="PF12019"/>
    </source>
</evidence>
<dbReference type="InterPro" id="IPR022346">
    <property type="entry name" value="T2SS_GspH"/>
</dbReference>
<proteinExistence type="inferred from homology"/>
<accession>A0A839UXP2</accession>
<dbReference type="EMBL" id="JACHXZ010000005">
    <property type="protein sequence ID" value="MBB3170127.1"/>
    <property type="molecule type" value="Genomic_DNA"/>
</dbReference>
<dbReference type="Proteomes" id="UP000559987">
    <property type="component" value="Unassembled WGS sequence"/>
</dbReference>
<dbReference type="Gene3D" id="3.55.40.10">
    <property type="entry name" value="minor pseudopilin epsh domain"/>
    <property type="match status" value="1"/>
</dbReference>
<evidence type="ECO:0000256" key="6">
    <source>
        <dbReference type="ARBA" id="ARBA00022692"/>
    </source>
</evidence>
<evidence type="ECO:0000313" key="14">
    <source>
        <dbReference type="EMBL" id="MBB3170127.1"/>
    </source>
</evidence>
<feature type="transmembrane region" description="Helical" evidence="12">
    <location>
        <begin position="12"/>
        <end position="34"/>
    </location>
</feature>
<comment type="subcellular location">
    <subcellularLocation>
        <location evidence="1">Cell inner membrane</location>
        <topology evidence="1">Single-pass membrane protein</topology>
    </subcellularLocation>
</comment>
<comment type="caution">
    <text evidence="14">The sequence shown here is derived from an EMBL/GenBank/DDBJ whole genome shotgun (WGS) entry which is preliminary data.</text>
</comment>
<protein>
    <recommendedName>
        <fullName evidence="2">Type II secretion system protein H</fullName>
    </recommendedName>
    <alternativeName>
        <fullName evidence="10">General secretion pathway protein H</fullName>
    </alternativeName>
</protein>
<organism evidence="14 15">
    <name type="scientific">Simiduia aestuariiviva</name>
    <dbReference type="NCBI Taxonomy" id="1510459"/>
    <lineage>
        <taxon>Bacteria</taxon>
        <taxon>Pseudomonadati</taxon>
        <taxon>Pseudomonadota</taxon>
        <taxon>Gammaproteobacteria</taxon>
        <taxon>Cellvibrionales</taxon>
        <taxon>Cellvibrionaceae</taxon>
        <taxon>Simiduia</taxon>
    </lineage>
</organism>
<keyword evidence="5" id="KW-0997">Cell inner membrane</keyword>
<dbReference type="InterPro" id="IPR045584">
    <property type="entry name" value="Pilin-like"/>
</dbReference>
<keyword evidence="7 12" id="KW-1133">Transmembrane helix</keyword>
<dbReference type="Pfam" id="PF12019">
    <property type="entry name" value="GspH"/>
    <property type="match status" value="1"/>
</dbReference>
<evidence type="ECO:0000256" key="10">
    <source>
        <dbReference type="ARBA" id="ARBA00030775"/>
    </source>
</evidence>
<keyword evidence="8 12" id="KW-0472">Membrane</keyword>
<dbReference type="GO" id="GO:0005886">
    <property type="term" value="C:plasma membrane"/>
    <property type="evidence" value="ECO:0007669"/>
    <property type="project" value="UniProtKB-SubCell"/>
</dbReference>
<evidence type="ECO:0000256" key="9">
    <source>
        <dbReference type="ARBA" id="ARBA00025772"/>
    </source>
</evidence>
<evidence type="ECO:0000256" key="12">
    <source>
        <dbReference type="SAM" id="Phobius"/>
    </source>
</evidence>
<feature type="domain" description="General secretion pathway GspH" evidence="13">
    <location>
        <begin position="43"/>
        <end position="160"/>
    </location>
</feature>
<evidence type="ECO:0000256" key="8">
    <source>
        <dbReference type="ARBA" id="ARBA00023136"/>
    </source>
</evidence>
<feature type="compositionally biased region" description="Basic and acidic residues" evidence="11">
    <location>
        <begin position="169"/>
        <end position="184"/>
    </location>
</feature>
<evidence type="ECO:0000256" key="3">
    <source>
        <dbReference type="ARBA" id="ARBA00022475"/>
    </source>
</evidence>
<dbReference type="GO" id="GO:0015627">
    <property type="term" value="C:type II protein secretion system complex"/>
    <property type="evidence" value="ECO:0007669"/>
    <property type="project" value="InterPro"/>
</dbReference>